<keyword evidence="1" id="KW-0472">Membrane</keyword>
<reference evidence="3" key="1">
    <citation type="journal article" date="2019" name="Int. J. Syst. Evol. Microbiol.">
        <title>The Global Catalogue of Microorganisms (GCM) 10K type strain sequencing project: providing services to taxonomists for standard genome sequencing and annotation.</title>
        <authorList>
            <consortium name="The Broad Institute Genomics Platform"/>
            <consortium name="The Broad Institute Genome Sequencing Center for Infectious Disease"/>
            <person name="Wu L."/>
            <person name="Ma J."/>
        </authorList>
    </citation>
    <scope>NUCLEOTIDE SEQUENCE [LARGE SCALE GENOMIC DNA]</scope>
    <source>
        <strain evidence="3">JCM 18304</strain>
    </source>
</reference>
<keyword evidence="3" id="KW-1185">Reference proteome</keyword>
<protein>
    <recommendedName>
        <fullName evidence="4">CU044_5270 family protein</fullName>
    </recommendedName>
</protein>
<feature type="transmembrane region" description="Helical" evidence="1">
    <location>
        <begin position="43"/>
        <end position="63"/>
    </location>
</feature>
<dbReference type="RefSeq" id="WP_345632089.1">
    <property type="nucleotide sequence ID" value="NZ_BAABJQ010000012.1"/>
</dbReference>
<evidence type="ECO:0000313" key="2">
    <source>
        <dbReference type="EMBL" id="GAA5189615.1"/>
    </source>
</evidence>
<keyword evidence="1" id="KW-1133">Transmembrane helix</keyword>
<dbReference type="Proteomes" id="UP001501570">
    <property type="component" value="Unassembled WGS sequence"/>
</dbReference>
<organism evidence="2 3">
    <name type="scientific">Rugosimonospora acidiphila</name>
    <dbReference type="NCBI Taxonomy" id="556531"/>
    <lineage>
        <taxon>Bacteria</taxon>
        <taxon>Bacillati</taxon>
        <taxon>Actinomycetota</taxon>
        <taxon>Actinomycetes</taxon>
        <taxon>Micromonosporales</taxon>
        <taxon>Micromonosporaceae</taxon>
        <taxon>Rugosimonospora</taxon>
    </lineage>
</organism>
<proteinExistence type="predicted"/>
<sequence>MNDIDLLRQWHAAQVSSETPSAQVRVRALTGQAPRRRAKSPRLAWSVGLSAGLAVVVVGGVAWSQDPPGSGAQGGTGPASAQSAVTGAQVLRDAAMVVPQGATAPRANQFVYVKQVTLGAAGPAGAQDGGADGAQLRQVWRSVDGGRDGVLKGGPLKGTGAQFTSAVPACRDGRVAKVGPDGTVVPGEYESMPCQPNPEYLPNLPTNPGDMSKWLRDPKAIANGAAQADGSGAGGAQSDVVAFNDAVNLLDNYYLTGPQESALFEALAQLPGLTVRDKATDLAGRQGIAVFPPSAVPATTKPAPGVAPTAAPQAKVPDLIFDRHSHAFLGSAMFATLDTAIVDNAGQLPS</sequence>
<evidence type="ECO:0008006" key="4">
    <source>
        <dbReference type="Google" id="ProtNLM"/>
    </source>
</evidence>
<gene>
    <name evidence="2" type="ORF">GCM10023322_42810</name>
</gene>
<keyword evidence="1" id="KW-0812">Transmembrane</keyword>
<evidence type="ECO:0000256" key="1">
    <source>
        <dbReference type="SAM" id="Phobius"/>
    </source>
</evidence>
<comment type="caution">
    <text evidence="2">The sequence shown here is derived from an EMBL/GenBank/DDBJ whole genome shotgun (WGS) entry which is preliminary data.</text>
</comment>
<evidence type="ECO:0000313" key="3">
    <source>
        <dbReference type="Proteomes" id="UP001501570"/>
    </source>
</evidence>
<dbReference type="EMBL" id="BAABJQ010000012">
    <property type="protein sequence ID" value="GAA5189615.1"/>
    <property type="molecule type" value="Genomic_DNA"/>
</dbReference>
<name>A0ABP9S285_9ACTN</name>
<accession>A0ABP9S285</accession>
<dbReference type="NCBIfam" id="NF038083">
    <property type="entry name" value="CU044_5270_fam"/>
    <property type="match status" value="1"/>
</dbReference>
<dbReference type="InterPro" id="IPR047789">
    <property type="entry name" value="CU044_5270-like"/>
</dbReference>